<protein>
    <submittedName>
        <fullName evidence="1">BolA-like protein 1</fullName>
    </submittedName>
</protein>
<reference evidence="1" key="1">
    <citation type="submission" date="2022-06" db="EMBL/GenBank/DDBJ databases">
        <authorList>
            <person name="Legras J.-L."/>
            <person name="Devillers H."/>
            <person name="Grondin C."/>
        </authorList>
    </citation>
    <scope>NUCLEOTIDE SEQUENCE</scope>
    <source>
        <strain evidence="1">CLIB 1444</strain>
    </source>
</reference>
<proteinExistence type="predicted"/>
<keyword evidence="2" id="KW-1185">Reference proteome</keyword>
<dbReference type="Proteomes" id="UP001152531">
    <property type="component" value="Unassembled WGS sequence"/>
</dbReference>
<accession>A0ACA9Y7W1</accession>
<gene>
    <name evidence="1" type="ORF">CLIB1444_05S03642</name>
</gene>
<organism evidence="1 2">
    <name type="scientific">[Candida] jaroonii</name>
    <dbReference type="NCBI Taxonomy" id="467808"/>
    <lineage>
        <taxon>Eukaryota</taxon>
        <taxon>Fungi</taxon>
        <taxon>Dikarya</taxon>
        <taxon>Ascomycota</taxon>
        <taxon>Saccharomycotina</taxon>
        <taxon>Pichiomycetes</taxon>
        <taxon>Debaryomycetaceae</taxon>
        <taxon>Yamadazyma</taxon>
    </lineage>
</organism>
<evidence type="ECO:0000313" key="2">
    <source>
        <dbReference type="Proteomes" id="UP001152531"/>
    </source>
</evidence>
<evidence type="ECO:0000313" key="1">
    <source>
        <dbReference type="EMBL" id="CAH6721103.1"/>
    </source>
</evidence>
<comment type="caution">
    <text evidence="1">The sequence shown here is derived from an EMBL/GenBank/DDBJ whole genome shotgun (WGS) entry which is preliminary data.</text>
</comment>
<name>A0ACA9Y7W1_9ASCO</name>
<sequence>MKVINSSVNGPMEKVIVDKLTALKPTSITVHNDSHKHSHHKGMENAENKVESHFRIEIISDEFKGLNMPSRHRSVFKLLDHEFKTGLHSLVLKTKTPEEK</sequence>
<dbReference type="EMBL" id="CALSDN010000005">
    <property type="protein sequence ID" value="CAH6721103.1"/>
    <property type="molecule type" value="Genomic_DNA"/>
</dbReference>